<organism evidence="4 5">
    <name type="scientific">Cupriavidus taiwanensis</name>
    <dbReference type="NCBI Taxonomy" id="164546"/>
    <lineage>
        <taxon>Bacteria</taxon>
        <taxon>Pseudomonadati</taxon>
        <taxon>Pseudomonadota</taxon>
        <taxon>Betaproteobacteria</taxon>
        <taxon>Burkholderiales</taxon>
        <taxon>Burkholderiaceae</taxon>
        <taxon>Cupriavidus</taxon>
    </lineage>
</organism>
<protein>
    <submittedName>
        <fullName evidence="4">Uncharacterized protein</fullName>
    </submittedName>
</protein>
<feature type="transmembrane region" description="Helical" evidence="1">
    <location>
        <begin position="346"/>
        <end position="370"/>
    </location>
</feature>
<feature type="transmembrane region" description="Helical" evidence="1">
    <location>
        <begin position="143"/>
        <end position="161"/>
    </location>
</feature>
<comment type="caution">
    <text evidence="4">The sequence shown here is derived from an EMBL/GenBank/DDBJ whole genome shotgun (WGS) entry which is preliminary data.</text>
</comment>
<keyword evidence="1" id="KW-0472">Membrane</keyword>
<evidence type="ECO:0000313" key="5">
    <source>
        <dbReference type="Proteomes" id="UP000256297"/>
    </source>
</evidence>
<dbReference type="Pfam" id="PF19830">
    <property type="entry name" value="DUF6311"/>
    <property type="match status" value="1"/>
</dbReference>
<feature type="domain" description="DUF6311" evidence="3">
    <location>
        <begin position="455"/>
        <end position="555"/>
    </location>
</feature>
<accession>A0A975XGV7</accession>
<dbReference type="Proteomes" id="UP000256297">
    <property type="component" value="Chromosome CBM2589_a"/>
</dbReference>
<dbReference type="AlphaFoldDB" id="A0A975XGV7"/>
<evidence type="ECO:0000256" key="1">
    <source>
        <dbReference type="SAM" id="Phobius"/>
    </source>
</evidence>
<name>A0A975XGV7_9BURK</name>
<feature type="domain" description="DUF6311" evidence="2">
    <location>
        <begin position="28"/>
        <end position="431"/>
    </location>
</feature>
<feature type="transmembrane region" description="Helical" evidence="1">
    <location>
        <begin position="167"/>
        <end position="186"/>
    </location>
</feature>
<dbReference type="InterPro" id="IPR046278">
    <property type="entry name" value="DUF6311"/>
</dbReference>
<feature type="transmembrane region" description="Helical" evidence="1">
    <location>
        <begin position="198"/>
        <end position="221"/>
    </location>
</feature>
<feature type="transmembrane region" description="Helical" evidence="1">
    <location>
        <begin position="312"/>
        <end position="334"/>
    </location>
</feature>
<proteinExistence type="predicted"/>
<dbReference type="EMBL" id="OFSP01000039">
    <property type="protein sequence ID" value="SOY69045.1"/>
    <property type="molecule type" value="Genomic_DNA"/>
</dbReference>
<sequence length="559" mass="59070">MMAGVFRVAVQGASTELSLGRRLALALLTALLLAPAVLSPAVMLGTDPALRFPQGDQAQALAGAWYYYADSWRLPLFSMRVPGIDGLRSVIFTDSIPLFTLAGKLWYRAGGTAPELAPAWLWICMLGQAWAMTLLLDQLGLRQAVHVAAGTVLALVMPALLFRYWMWHLALCGQFVLILALALALRPTATMVRAPLDWRWPAVLVGALGIHPYLLAMSLPFFLLSALRAAFARVPGATRGALAAVGLSLGVLGIALALGGYLGQGLVRGSEGFGIYSMNLLAPFGAMGKSGLLPGSGHFARGTPGQMEGFNYLGLGLLAGLLLVAGAACAGRGAALRAAARRQWPLLVLLAGLTLYALSTTVYAGGYRLLRYDWPAGLQGLAATFRASGRFFWPVGYAIAAFVLYGLSRCYRPRTAAAWMVAVAALQWLDTAVLRTVVVAEKPVDPVSSDPLIGALVGRHAALAFHPPVGCSDDRAALHGGFALQLLAARGGLAINSLSGARQQNDCTRIAAALSRQALAPGVLVVLAPPYDAQYIAERGWTAHCQARHGLYFCSSSTR</sequence>
<dbReference type="InterPro" id="IPR058671">
    <property type="entry name" value="DUF6311_C"/>
</dbReference>
<gene>
    <name evidence="4" type="ORF">CBM2589_A90515</name>
</gene>
<feature type="transmembrane region" description="Helical" evidence="1">
    <location>
        <begin position="390"/>
        <end position="407"/>
    </location>
</feature>
<keyword evidence="1" id="KW-1133">Transmembrane helix</keyword>
<evidence type="ECO:0000259" key="3">
    <source>
        <dbReference type="Pfam" id="PF25853"/>
    </source>
</evidence>
<keyword evidence="1" id="KW-0812">Transmembrane</keyword>
<evidence type="ECO:0000313" key="4">
    <source>
        <dbReference type="EMBL" id="SOY69045.1"/>
    </source>
</evidence>
<reference evidence="4 5" key="1">
    <citation type="submission" date="2018-01" db="EMBL/GenBank/DDBJ databases">
        <authorList>
            <person name="Clerissi C."/>
        </authorList>
    </citation>
    <scope>NUCLEOTIDE SEQUENCE [LARGE SCALE GENOMIC DNA]</scope>
    <source>
        <strain evidence="4">Cupriavidus taiwanensis STM 3521</strain>
    </source>
</reference>
<feature type="transmembrane region" description="Helical" evidence="1">
    <location>
        <begin position="241"/>
        <end position="261"/>
    </location>
</feature>
<dbReference type="Pfam" id="PF25853">
    <property type="entry name" value="DUF6311_C"/>
    <property type="match status" value="1"/>
</dbReference>
<evidence type="ECO:0000259" key="2">
    <source>
        <dbReference type="Pfam" id="PF19830"/>
    </source>
</evidence>
<dbReference type="RefSeq" id="WP_116341501.1">
    <property type="nucleotide sequence ID" value="NZ_LT976857.1"/>
</dbReference>